<organism evidence="11 12">
    <name type="scientific">Sulfitobacter indolifex HEL-45</name>
    <dbReference type="NCBI Taxonomy" id="391624"/>
    <lineage>
        <taxon>Bacteria</taxon>
        <taxon>Pseudomonadati</taxon>
        <taxon>Pseudomonadota</taxon>
        <taxon>Alphaproteobacteria</taxon>
        <taxon>Rhodobacterales</taxon>
        <taxon>Roseobacteraceae</taxon>
        <taxon>Sulfitobacter</taxon>
    </lineage>
</organism>
<comment type="similarity">
    <text evidence="2 9">Belongs to the isocitrate and isopropylmalate dehydrogenases family.</text>
</comment>
<dbReference type="RefSeq" id="WP_007119579.1">
    <property type="nucleotide sequence ID" value="NZ_ABID01000003.1"/>
</dbReference>
<dbReference type="PANTHER" id="PTHR11822:SF21">
    <property type="entry name" value="ISOCITRATE DEHYDROGENASE [NADP], MITOCHONDRIAL"/>
    <property type="match status" value="1"/>
</dbReference>
<evidence type="ECO:0000256" key="7">
    <source>
        <dbReference type="ARBA" id="ARBA00023002"/>
    </source>
</evidence>
<evidence type="ECO:0000256" key="6">
    <source>
        <dbReference type="ARBA" id="ARBA00022857"/>
    </source>
</evidence>
<keyword evidence="12" id="KW-1185">Reference proteome</keyword>
<evidence type="ECO:0000256" key="2">
    <source>
        <dbReference type="ARBA" id="ARBA00007769"/>
    </source>
</evidence>
<dbReference type="InterPro" id="IPR024084">
    <property type="entry name" value="IsoPropMal-DH-like_dom"/>
</dbReference>
<evidence type="ECO:0000256" key="3">
    <source>
        <dbReference type="ARBA" id="ARBA00022532"/>
    </source>
</evidence>
<reference evidence="11 12" key="1">
    <citation type="submission" date="2007-11" db="EMBL/GenBank/DDBJ databases">
        <authorList>
            <person name="Wagner-Dobler I."/>
            <person name="Ferriera S."/>
            <person name="Johnson J."/>
            <person name="Kravitz S."/>
            <person name="Beeson K."/>
            <person name="Sutton G."/>
            <person name="Rogers Y.-H."/>
            <person name="Friedman R."/>
            <person name="Frazier M."/>
            <person name="Venter J.C."/>
        </authorList>
    </citation>
    <scope>NUCLEOTIDE SEQUENCE [LARGE SCALE GENOMIC DNA]</scope>
    <source>
        <strain evidence="11 12">HEL-45</strain>
    </source>
</reference>
<keyword evidence="5 9" id="KW-0460">Magnesium</keyword>
<dbReference type="EC" id="1.1.1.42" evidence="9"/>
<comment type="cofactor">
    <cofactor evidence="9">
        <name>Mg(2+)</name>
        <dbReference type="ChEBI" id="CHEBI:18420"/>
    </cofactor>
    <cofactor evidence="9">
        <name>Mn(2+)</name>
        <dbReference type="ChEBI" id="CHEBI:29035"/>
    </cofactor>
    <text evidence="9">Binds 1 Mg(2+) or Mn(2+) ion per subunit.</text>
</comment>
<comment type="catalytic activity">
    <reaction evidence="9">
        <text>D-threo-isocitrate + NADP(+) = 2-oxoglutarate + CO2 + NADPH</text>
        <dbReference type="Rhea" id="RHEA:19629"/>
        <dbReference type="ChEBI" id="CHEBI:15562"/>
        <dbReference type="ChEBI" id="CHEBI:16526"/>
        <dbReference type="ChEBI" id="CHEBI:16810"/>
        <dbReference type="ChEBI" id="CHEBI:57783"/>
        <dbReference type="ChEBI" id="CHEBI:58349"/>
        <dbReference type="EC" id="1.1.1.42"/>
    </reaction>
</comment>
<feature type="domain" description="Isopropylmalate dehydrogenase-like" evidence="10">
    <location>
        <begin position="9"/>
        <end position="394"/>
    </location>
</feature>
<comment type="cofactor">
    <cofactor evidence="1">
        <name>Mn(2+)</name>
        <dbReference type="ChEBI" id="CHEBI:29035"/>
    </cofactor>
</comment>
<dbReference type="PIRSF" id="PIRSF000108">
    <property type="entry name" value="IDH_NADP"/>
    <property type="match status" value="1"/>
</dbReference>
<evidence type="ECO:0000259" key="10">
    <source>
        <dbReference type="SMART" id="SM01329"/>
    </source>
</evidence>
<keyword evidence="6 9" id="KW-0521">NADP</keyword>
<sequence>MSKIKVENPIVELDGDEMTRIIWDFIKKKLILPYLDVDLKYYDLGIEVRDETDDQITVDAAHAIQKYGVGVKCATITPDEARVEEFGLKRMYRSPNGTIRNILGGVIFREPIICKNVPRLVPGWTQPIVVGRHAFGDQYRATDFRFPGKGKLTIKFVGEDGETIEKEVFDAPSAGVTMAMYNLDDSIRDFARASMNYGLNRGWPVYLSTKNTILKAYDGRFKDIFEEIFEAEFAEDFKKKGIWYEHRLIDDMVAAAMKWSGGYVWACKNYDGDVQSDTVAQGFGSLGLMTSQLMTPDGKIVEAEAAHGTVTRHFRQHQKGEETSTNSIASIYAWTGGLKHRGKLDENTALINFAETLEKVVVDTVESGHMTKDLALLVGPNQSWLTTMGFLEKVDENLNKALAG</sequence>
<dbReference type="PROSITE" id="PS00470">
    <property type="entry name" value="IDH_IMDH"/>
    <property type="match status" value="1"/>
</dbReference>
<dbReference type="Pfam" id="PF00180">
    <property type="entry name" value="Iso_dh"/>
    <property type="match status" value="1"/>
</dbReference>
<keyword evidence="8 9" id="KW-0464">Manganese</keyword>
<dbReference type="SMART" id="SM01329">
    <property type="entry name" value="Iso_dh"/>
    <property type="match status" value="1"/>
</dbReference>
<evidence type="ECO:0000256" key="4">
    <source>
        <dbReference type="ARBA" id="ARBA00022723"/>
    </source>
</evidence>
<dbReference type="GO" id="GO:0004449">
    <property type="term" value="F:isocitrate dehydrogenase (NAD+) activity"/>
    <property type="evidence" value="ECO:0007669"/>
    <property type="project" value="UniProtKB-EC"/>
</dbReference>
<dbReference type="InterPro" id="IPR019818">
    <property type="entry name" value="IsoCit/isopropylmalate_DH_CS"/>
</dbReference>
<dbReference type="Gene3D" id="3.40.718.10">
    <property type="entry name" value="Isopropylmalate Dehydrogenase"/>
    <property type="match status" value="1"/>
</dbReference>
<evidence type="ECO:0000313" key="11">
    <source>
        <dbReference type="EMBL" id="EDQ04583.1"/>
    </source>
</evidence>
<name>A0ABP2DA19_9RHOB</name>
<accession>A0ABP2DA19</accession>
<dbReference type="InterPro" id="IPR004790">
    <property type="entry name" value="Isocitrate_DH_NADP"/>
</dbReference>
<protein>
    <recommendedName>
        <fullName evidence="9">Isocitrate dehydrogenase [NADP]</fullName>
        <ecNumber evidence="9">1.1.1.42</ecNumber>
    </recommendedName>
</protein>
<dbReference type="EMBL" id="ABID01000003">
    <property type="protein sequence ID" value="EDQ04583.1"/>
    <property type="molecule type" value="Genomic_DNA"/>
</dbReference>
<dbReference type="NCBIfam" id="NF006156">
    <property type="entry name" value="PRK08299.1"/>
    <property type="match status" value="1"/>
</dbReference>
<gene>
    <name evidence="11" type="ORF">OIHEL45_12820</name>
</gene>
<dbReference type="NCBIfam" id="TIGR00127">
    <property type="entry name" value="nadp_idh_euk"/>
    <property type="match status" value="1"/>
</dbReference>
<dbReference type="PANTHER" id="PTHR11822">
    <property type="entry name" value="NADP-SPECIFIC ISOCITRATE DEHYDROGENASE"/>
    <property type="match status" value="1"/>
</dbReference>
<evidence type="ECO:0000256" key="8">
    <source>
        <dbReference type="ARBA" id="ARBA00023211"/>
    </source>
</evidence>
<dbReference type="Proteomes" id="UP000003257">
    <property type="component" value="Unassembled WGS sequence"/>
</dbReference>
<dbReference type="SUPFAM" id="SSF53659">
    <property type="entry name" value="Isocitrate/Isopropylmalate dehydrogenase-like"/>
    <property type="match status" value="1"/>
</dbReference>
<evidence type="ECO:0000256" key="5">
    <source>
        <dbReference type="ARBA" id="ARBA00022842"/>
    </source>
</evidence>
<evidence type="ECO:0000256" key="1">
    <source>
        <dbReference type="ARBA" id="ARBA00001936"/>
    </source>
</evidence>
<keyword evidence="7 9" id="KW-0560">Oxidoreductase</keyword>
<proteinExistence type="inferred from homology"/>
<evidence type="ECO:0000256" key="9">
    <source>
        <dbReference type="PIRNR" id="PIRNR000108"/>
    </source>
</evidence>
<evidence type="ECO:0000313" key="12">
    <source>
        <dbReference type="Proteomes" id="UP000003257"/>
    </source>
</evidence>
<comment type="caution">
    <text evidence="11">The sequence shown here is derived from an EMBL/GenBank/DDBJ whole genome shotgun (WGS) entry which is preliminary data.</text>
</comment>
<keyword evidence="4 9" id="KW-0479">Metal-binding</keyword>
<keyword evidence="3 9" id="KW-0816">Tricarboxylic acid cycle</keyword>